<dbReference type="RefSeq" id="WP_131839039.1">
    <property type="nucleotide sequence ID" value="NZ_SLWB01000006.1"/>
</dbReference>
<dbReference type="FunFam" id="2.130.10.120:FF:000001">
    <property type="entry name" value="Prolyl endopeptidase"/>
    <property type="match status" value="1"/>
</dbReference>
<dbReference type="PRINTS" id="PR00862">
    <property type="entry name" value="PROLIGOPTASE"/>
</dbReference>
<dbReference type="SUPFAM" id="SSF50993">
    <property type="entry name" value="Peptidase/esterase 'gauge' domain"/>
    <property type="match status" value="1"/>
</dbReference>
<evidence type="ECO:0000256" key="4">
    <source>
        <dbReference type="ARBA" id="ARBA00022670"/>
    </source>
</evidence>
<evidence type="ECO:0000256" key="7">
    <source>
        <dbReference type="ARBA" id="ARBA00060121"/>
    </source>
</evidence>
<dbReference type="OrthoDB" id="9801421at2"/>
<evidence type="ECO:0000313" key="12">
    <source>
        <dbReference type="Proteomes" id="UP000294830"/>
    </source>
</evidence>
<comment type="function">
    <text evidence="7">Cleaves peptide bonds on the C-terminal side of prolyl residues within peptides that are up to approximately 30 amino acids long. Has an absolute requirement for an X-Pro bond in the trans configuration immediately preceding the Pro-Y scissible bond.</text>
</comment>
<dbReference type="Gene3D" id="2.130.10.120">
    <property type="entry name" value="Prolyl oligopeptidase, N-terminal domain"/>
    <property type="match status" value="1"/>
</dbReference>
<feature type="domain" description="Peptidase S9A N-terminal" evidence="10">
    <location>
        <begin position="5"/>
        <end position="404"/>
    </location>
</feature>
<reference evidence="11 12" key="1">
    <citation type="submission" date="2019-03" db="EMBL/GenBank/DDBJ databases">
        <title>Genomic Encyclopedia of Archaeal and Bacterial Type Strains, Phase II (KMG-II): from individual species to whole genera.</title>
        <authorList>
            <person name="Goeker M."/>
        </authorList>
    </citation>
    <scope>NUCLEOTIDE SEQUENCE [LARGE SCALE GENOMIC DNA]</scope>
    <source>
        <strain evidence="11 12">RL-C</strain>
    </source>
</reference>
<dbReference type="InterPro" id="IPR002471">
    <property type="entry name" value="Pept_S9_AS"/>
</dbReference>
<keyword evidence="5" id="KW-0378">Hydrolase</keyword>
<gene>
    <name evidence="11" type="ORF">CLV25_10632</name>
</gene>
<protein>
    <recommendedName>
        <fullName evidence="3">prolyl oligopeptidase</fullName>
        <ecNumber evidence="3">3.4.21.26</ecNumber>
    </recommendedName>
    <alternativeName>
        <fullName evidence="8">Proline-specific endopeptidase</fullName>
    </alternativeName>
</protein>
<feature type="domain" description="Peptidase S9 prolyl oligopeptidase catalytic" evidence="9">
    <location>
        <begin position="463"/>
        <end position="673"/>
    </location>
</feature>
<sequence length="682" mass="76978">MKPYPHTKKESISDSYFGTIVADPYRWLEDDSSEATQEWVKAQNCVTEGYLSQIPFRSAIKERLTQIWDYPKYGTPFKEGDYYFFFKNSGLQNQSVLYLQRGLDDEPEVFLDPNTFSEDGTVALSGISFSNDGRYLAYSISVSGSDWVEIRVIEVATKQHLPDVISWVKFSNAQWKGDGFYYSRYDAPKEGTEYSGSNEFQKVYYHKLGDEQSSDTLIYEDRDHPLRYFNARVTEDERYLFIYVSEGTHGTELYWKDLSADDDLKLLFPGFQFDYTIIDNDGERLIVYTNHGASRYRVVLVDPNNPHEQHWQTLIPEADDLLEGVTKGGGKLFAFYLKDAATRIFEYDRCGERIKEIPLPGIGAAAGLSGKKADALLFYSVTSFTNPAAIYKYDVELGESSAYRSTEVVFDPECFETSQVFYASKDGTKVPMFIIHKKGIDLDGANPALLYGYGGFNISLTPAFSPSRIAFLENGGVYAVANLRGGGEYGEEWHRAGMLEKKQNVFDDFIAAAEFLIAQKYTSPHRLAIAGGSNGGLLVGAAMTQRPELFRVAIPQVGVLDMLRYHRFTIGWGWVVEYGSSDSQEQFEYLYRYSPLHNIKDGATYPATLIMTADHDDRVVPAHSFKFAATLQEMAAGVNPALIRIETKAGHGAGKPTSKVIDEAADMWAFLFYNVEFEPKQF</sequence>
<name>A0A4V2RPP7_9BACT</name>
<dbReference type="Gene3D" id="3.40.50.1820">
    <property type="entry name" value="alpha/beta hydrolase"/>
    <property type="match status" value="1"/>
</dbReference>
<dbReference type="Pfam" id="PF00326">
    <property type="entry name" value="Peptidase_S9"/>
    <property type="match status" value="1"/>
</dbReference>
<keyword evidence="12" id="KW-1185">Reference proteome</keyword>
<evidence type="ECO:0000256" key="3">
    <source>
        <dbReference type="ARBA" id="ARBA00011897"/>
    </source>
</evidence>
<dbReference type="FunFam" id="3.40.50.1820:FF:000005">
    <property type="entry name" value="Prolyl endopeptidase"/>
    <property type="match status" value="1"/>
</dbReference>
<dbReference type="PANTHER" id="PTHR42881:SF2">
    <property type="entry name" value="PROLYL ENDOPEPTIDASE"/>
    <property type="match status" value="1"/>
</dbReference>
<dbReference type="EC" id="3.4.21.26" evidence="3"/>
<proteinExistence type="inferred from homology"/>
<dbReference type="InterPro" id="IPR029058">
    <property type="entry name" value="AB_hydrolase_fold"/>
</dbReference>
<keyword evidence="6" id="KW-0720">Serine protease</keyword>
<dbReference type="AlphaFoldDB" id="A0A4V2RPP7"/>
<dbReference type="GO" id="GO:0004252">
    <property type="term" value="F:serine-type endopeptidase activity"/>
    <property type="evidence" value="ECO:0007669"/>
    <property type="project" value="UniProtKB-EC"/>
</dbReference>
<evidence type="ECO:0000256" key="5">
    <source>
        <dbReference type="ARBA" id="ARBA00022801"/>
    </source>
</evidence>
<keyword evidence="4" id="KW-0645">Protease</keyword>
<evidence type="ECO:0000313" key="11">
    <source>
        <dbReference type="EMBL" id="TCN68450.1"/>
    </source>
</evidence>
<dbReference type="EMBL" id="SLWB01000006">
    <property type="protein sequence ID" value="TCN68450.1"/>
    <property type="molecule type" value="Genomic_DNA"/>
</dbReference>
<evidence type="ECO:0000256" key="2">
    <source>
        <dbReference type="ARBA" id="ARBA00005228"/>
    </source>
</evidence>
<dbReference type="InterPro" id="IPR023302">
    <property type="entry name" value="Pept_S9A_N"/>
</dbReference>
<dbReference type="SUPFAM" id="SSF53474">
    <property type="entry name" value="alpha/beta-Hydrolases"/>
    <property type="match status" value="1"/>
</dbReference>
<evidence type="ECO:0000256" key="1">
    <source>
        <dbReference type="ARBA" id="ARBA00001070"/>
    </source>
</evidence>
<comment type="caution">
    <text evidence="11">The sequence shown here is derived from an EMBL/GenBank/DDBJ whole genome shotgun (WGS) entry which is preliminary data.</text>
</comment>
<dbReference type="InterPro" id="IPR051167">
    <property type="entry name" value="Prolyl_oligopep/macrocyclase"/>
</dbReference>
<evidence type="ECO:0000256" key="8">
    <source>
        <dbReference type="ARBA" id="ARBA00081187"/>
    </source>
</evidence>
<evidence type="ECO:0000259" key="9">
    <source>
        <dbReference type="Pfam" id="PF00326"/>
    </source>
</evidence>
<accession>A0A4V2RPP7</accession>
<dbReference type="InterPro" id="IPR001375">
    <property type="entry name" value="Peptidase_S9_cat"/>
</dbReference>
<dbReference type="GO" id="GO:0006508">
    <property type="term" value="P:proteolysis"/>
    <property type="evidence" value="ECO:0007669"/>
    <property type="project" value="UniProtKB-KW"/>
</dbReference>
<comment type="catalytic activity">
    <reaction evidence="1">
        <text>Hydrolysis of Pro-|-Xaa &gt;&gt; Ala-|-Xaa in oligopeptides.</text>
        <dbReference type="EC" id="3.4.21.26"/>
    </reaction>
</comment>
<comment type="similarity">
    <text evidence="2">Belongs to the peptidase S9A family.</text>
</comment>
<dbReference type="Proteomes" id="UP000294830">
    <property type="component" value="Unassembled WGS sequence"/>
</dbReference>
<dbReference type="Pfam" id="PF02897">
    <property type="entry name" value="Peptidase_S9_N"/>
    <property type="match status" value="1"/>
</dbReference>
<evidence type="ECO:0000256" key="6">
    <source>
        <dbReference type="ARBA" id="ARBA00022825"/>
    </source>
</evidence>
<evidence type="ECO:0000259" key="10">
    <source>
        <dbReference type="Pfam" id="PF02897"/>
    </source>
</evidence>
<dbReference type="PROSITE" id="PS00708">
    <property type="entry name" value="PRO_ENDOPEP_SER"/>
    <property type="match status" value="1"/>
</dbReference>
<dbReference type="InterPro" id="IPR002470">
    <property type="entry name" value="Peptidase_S9A"/>
</dbReference>
<dbReference type="GO" id="GO:0070012">
    <property type="term" value="F:oligopeptidase activity"/>
    <property type="evidence" value="ECO:0007669"/>
    <property type="project" value="TreeGrafter"/>
</dbReference>
<dbReference type="PANTHER" id="PTHR42881">
    <property type="entry name" value="PROLYL ENDOPEPTIDASE"/>
    <property type="match status" value="1"/>
</dbReference>
<dbReference type="GO" id="GO:0005829">
    <property type="term" value="C:cytosol"/>
    <property type="evidence" value="ECO:0007669"/>
    <property type="project" value="TreeGrafter"/>
</dbReference>
<organism evidence="11 12">
    <name type="scientific">Acetobacteroides hydrogenigenes</name>
    <dbReference type="NCBI Taxonomy" id="979970"/>
    <lineage>
        <taxon>Bacteria</taxon>
        <taxon>Pseudomonadati</taxon>
        <taxon>Bacteroidota</taxon>
        <taxon>Bacteroidia</taxon>
        <taxon>Bacteroidales</taxon>
        <taxon>Rikenellaceae</taxon>
        <taxon>Acetobacteroides</taxon>
    </lineage>
</organism>